<gene>
    <name evidence="2" type="ORF">E3T53_04670</name>
</gene>
<dbReference type="InterPro" id="IPR036388">
    <property type="entry name" value="WH-like_DNA-bd_sf"/>
</dbReference>
<dbReference type="PANTHER" id="PTHR33169">
    <property type="entry name" value="PADR-FAMILY TRANSCRIPTIONAL REGULATOR"/>
    <property type="match status" value="1"/>
</dbReference>
<dbReference type="Proteomes" id="UP000298218">
    <property type="component" value="Unassembled WGS sequence"/>
</dbReference>
<dbReference type="EMBL" id="SOHQ01000015">
    <property type="protein sequence ID" value="TFD80376.1"/>
    <property type="molecule type" value="Genomic_DNA"/>
</dbReference>
<evidence type="ECO:0000313" key="2">
    <source>
        <dbReference type="EMBL" id="TFD80376.1"/>
    </source>
</evidence>
<dbReference type="OrthoDB" id="122286at2"/>
<dbReference type="PANTHER" id="PTHR33169:SF14">
    <property type="entry name" value="TRANSCRIPTIONAL REGULATOR RV3488"/>
    <property type="match status" value="1"/>
</dbReference>
<feature type="domain" description="Transcription regulator PadR N-terminal" evidence="1">
    <location>
        <begin position="14"/>
        <end position="86"/>
    </location>
</feature>
<dbReference type="Gene3D" id="1.10.10.10">
    <property type="entry name" value="Winged helix-like DNA-binding domain superfamily/Winged helix DNA-binding domain"/>
    <property type="match status" value="1"/>
</dbReference>
<dbReference type="Pfam" id="PF03551">
    <property type="entry name" value="PadR"/>
    <property type="match status" value="1"/>
</dbReference>
<reference evidence="2 3" key="1">
    <citation type="submission" date="2019-03" db="EMBL/GenBank/DDBJ databases">
        <title>Genomics of glacier-inhabiting Cryobacterium strains.</title>
        <authorList>
            <person name="Liu Q."/>
            <person name="Xin Y.-H."/>
        </authorList>
    </citation>
    <scope>NUCLEOTIDE SEQUENCE [LARGE SCALE GENOMIC DNA]</scope>
    <source>
        <strain evidence="2 3">CGMCC 1.4292</strain>
    </source>
</reference>
<dbReference type="InterPro" id="IPR052509">
    <property type="entry name" value="Metal_resp_DNA-bind_regulator"/>
</dbReference>
<dbReference type="InterPro" id="IPR005149">
    <property type="entry name" value="Tscrpt_reg_PadR_N"/>
</dbReference>
<evidence type="ECO:0000313" key="3">
    <source>
        <dbReference type="Proteomes" id="UP000298218"/>
    </source>
</evidence>
<name>A0A4Y8KRI6_9MICO</name>
<comment type="caution">
    <text evidence="2">The sequence shown here is derived from an EMBL/GenBank/DDBJ whole genome shotgun (WGS) entry which is preliminary data.</text>
</comment>
<sequence>MNREALKGHLDLLVLSVLADGPLHGYAVIEQLRTRSDDVFDLAEGTVYPVLHRLEVSGLLESEWSTVAGRRRRSYRLTGPGHAMLSEQSERWHLFSSTVNSVLRSKPWPTTP</sequence>
<proteinExistence type="predicted"/>
<evidence type="ECO:0000259" key="1">
    <source>
        <dbReference type="Pfam" id="PF03551"/>
    </source>
</evidence>
<organism evidence="2 3">
    <name type="scientific">Cryobacterium psychrophilum</name>
    <dbReference type="NCBI Taxonomy" id="41988"/>
    <lineage>
        <taxon>Bacteria</taxon>
        <taxon>Bacillati</taxon>
        <taxon>Actinomycetota</taxon>
        <taxon>Actinomycetes</taxon>
        <taxon>Micrococcales</taxon>
        <taxon>Microbacteriaceae</taxon>
        <taxon>Cryobacterium</taxon>
    </lineage>
</organism>
<dbReference type="SUPFAM" id="SSF46785">
    <property type="entry name" value="Winged helix' DNA-binding domain"/>
    <property type="match status" value="1"/>
</dbReference>
<protein>
    <submittedName>
        <fullName evidence="2">PadR family transcriptional regulator</fullName>
    </submittedName>
</protein>
<dbReference type="RefSeq" id="WP_134171679.1">
    <property type="nucleotide sequence ID" value="NZ_SODI01000001.1"/>
</dbReference>
<dbReference type="AlphaFoldDB" id="A0A4Y8KRI6"/>
<keyword evidence="3" id="KW-1185">Reference proteome</keyword>
<accession>A0A4Y8KRI6</accession>
<dbReference type="InterPro" id="IPR036390">
    <property type="entry name" value="WH_DNA-bd_sf"/>
</dbReference>